<evidence type="ECO:0000256" key="2">
    <source>
        <dbReference type="ARBA" id="ARBA00022679"/>
    </source>
</evidence>
<dbReference type="InterPro" id="IPR037171">
    <property type="entry name" value="NagB/RpiA_transferase-like"/>
</dbReference>
<dbReference type="EMBL" id="SMSJ01000005">
    <property type="protein sequence ID" value="TDH63559.1"/>
    <property type="molecule type" value="Genomic_DNA"/>
</dbReference>
<dbReference type="SMART" id="SM00882">
    <property type="entry name" value="CoA_trans"/>
    <property type="match status" value="1"/>
</dbReference>
<keyword evidence="4" id="KW-1185">Reference proteome</keyword>
<organism evidence="3 4">
    <name type="scientific">Dankookia rubra</name>
    <dbReference type="NCBI Taxonomy" id="1442381"/>
    <lineage>
        <taxon>Bacteria</taxon>
        <taxon>Pseudomonadati</taxon>
        <taxon>Pseudomonadota</taxon>
        <taxon>Alphaproteobacteria</taxon>
        <taxon>Acetobacterales</taxon>
        <taxon>Roseomonadaceae</taxon>
        <taxon>Dankookia</taxon>
    </lineage>
</organism>
<dbReference type="Pfam" id="PF01144">
    <property type="entry name" value="CoA_trans"/>
    <property type="match status" value="1"/>
</dbReference>
<dbReference type="InterPro" id="IPR012791">
    <property type="entry name" value="3-oxoacid_CoA-transf_B"/>
</dbReference>
<dbReference type="PANTHER" id="PTHR13707:SF57">
    <property type="entry name" value="SUCCINYL-COA:3-KETOACID COENZYME A TRANSFERASE SUBUNIT B-RELATED"/>
    <property type="match status" value="1"/>
</dbReference>
<dbReference type="PANTHER" id="PTHR13707">
    <property type="entry name" value="KETOACID-COENZYME A TRANSFERASE"/>
    <property type="match status" value="1"/>
</dbReference>
<name>A0A4R5QL35_9PROT</name>
<evidence type="ECO:0000313" key="3">
    <source>
        <dbReference type="EMBL" id="TDH63559.1"/>
    </source>
</evidence>
<evidence type="ECO:0000313" key="4">
    <source>
        <dbReference type="Proteomes" id="UP000295096"/>
    </source>
</evidence>
<dbReference type="GO" id="GO:0008410">
    <property type="term" value="F:CoA-transferase activity"/>
    <property type="evidence" value="ECO:0007669"/>
    <property type="project" value="InterPro"/>
</dbReference>
<accession>A0A4R5QL35</accession>
<evidence type="ECO:0000256" key="1">
    <source>
        <dbReference type="ARBA" id="ARBA00007047"/>
    </source>
</evidence>
<dbReference type="AlphaFoldDB" id="A0A4R5QL35"/>
<reference evidence="3 4" key="1">
    <citation type="journal article" date="2016" name="J. Microbiol.">
        <title>Dankookia rubra gen. nov., sp. nov., an alphaproteobacterium isolated from sediment of a shallow stream.</title>
        <authorList>
            <person name="Kim W.H."/>
            <person name="Kim D.H."/>
            <person name="Kang K."/>
            <person name="Ahn T.Y."/>
        </authorList>
    </citation>
    <scope>NUCLEOTIDE SEQUENCE [LARGE SCALE GENOMIC DNA]</scope>
    <source>
        <strain evidence="3 4">JCM30602</strain>
    </source>
</reference>
<dbReference type="InterPro" id="IPR004165">
    <property type="entry name" value="CoA_trans_fam_I"/>
</dbReference>
<comment type="similarity">
    <text evidence="1">Belongs to the 3-oxoacid CoA-transferase subunit B family.</text>
</comment>
<dbReference type="NCBIfam" id="TIGR02428">
    <property type="entry name" value="pcaJ_scoB_fam"/>
    <property type="match status" value="1"/>
</dbReference>
<dbReference type="RefSeq" id="WP_133287856.1">
    <property type="nucleotide sequence ID" value="NZ_SMSJ01000005.1"/>
</dbReference>
<dbReference type="Gene3D" id="3.40.1080.10">
    <property type="entry name" value="Glutaconate Coenzyme A-transferase"/>
    <property type="match status" value="1"/>
</dbReference>
<gene>
    <name evidence="3" type="ORF">E2C06_06950</name>
</gene>
<dbReference type="Proteomes" id="UP000295096">
    <property type="component" value="Unassembled WGS sequence"/>
</dbReference>
<sequence length="219" mass="23437">MNDAAQGYKPLGRTGMAARLAQDIPEGWYVNLGIGIPTLVADHIPADREVVVHSENGILGIAAAPEPHKENPWLINASSQRVSLRPGGSFFHHADSFAMVRGGHLDLCVLGGFQVAANGDLANWAHSANEVGRQIGGAMDLAVGAKRVWVVMEHVTKDGQARILRQCSYPLTAAACVSRVYTNLAVLDVTPRGFVVIDMIPGLGFDELQAWTEAPLLRA</sequence>
<protein>
    <submittedName>
        <fullName evidence="3">3-oxoacid CoA-transferase subunit B</fullName>
    </submittedName>
</protein>
<dbReference type="OrthoDB" id="9778604at2"/>
<keyword evidence="2 3" id="KW-0808">Transferase</keyword>
<dbReference type="SUPFAM" id="SSF100950">
    <property type="entry name" value="NagB/RpiA/CoA transferase-like"/>
    <property type="match status" value="1"/>
</dbReference>
<proteinExistence type="inferred from homology"/>
<comment type="caution">
    <text evidence="3">The sequence shown here is derived from an EMBL/GenBank/DDBJ whole genome shotgun (WGS) entry which is preliminary data.</text>
</comment>